<protein>
    <submittedName>
        <fullName evidence="7">Cytochrome C oxidase subunit IV family protein</fullName>
    </submittedName>
</protein>
<evidence type="ECO:0000313" key="7">
    <source>
        <dbReference type="EMBL" id="MFC0239415.1"/>
    </source>
</evidence>
<dbReference type="InterPro" id="IPR005171">
    <property type="entry name" value="Cyt_c_oxidase_su4_prok"/>
</dbReference>
<evidence type="ECO:0000256" key="3">
    <source>
        <dbReference type="ARBA" id="ARBA00022692"/>
    </source>
</evidence>
<keyword evidence="3 6" id="KW-0812">Transmembrane</keyword>
<keyword evidence="5 6" id="KW-0472">Membrane</keyword>
<gene>
    <name evidence="7" type="ORF">ACFFJ6_03005</name>
</gene>
<keyword evidence="4 6" id="KW-1133">Transmembrane helix</keyword>
<keyword evidence="2" id="KW-1003">Cell membrane</keyword>
<evidence type="ECO:0000256" key="6">
    <source>
        <dbReference type="SAM" id="Phobius"/>
    </source>
</evidence>
<name>A0ABV6EMV1_9BRAD</name>
<reference evidence="7 8" key="1">
    <citation type="submission" date="2024-09" db="EMBL/GenBank/DDBJ databases">
        <authorList>
            <person name="Sun Q."/>
            <person name="Mori K."/>
        </authorList>
    </citation>
    <scope>NUCLEOTIDE SEQUENCE [LARGE SCALE GENOMIC DNA]</scope>
    <source>
        <strain evidence="7 8">KCTC 23279</strain>
    </source>
</reference>
<comment type="subcellular location">
    <subcellularLocation>
        <location evidence="1">Cell membrane</location>
        <topology evidence="1">Multi-pass membrane protein</topology>
    </subcellularLocation>
</comment>
<dbReference type="EMBL" id="JBHLWM010000001">
    <property type="protein sequence ID" value="MFC0239415.1"/>
    <property type="molecule type" value="Genomic_DNA"/>
</dbReference>
<dbReference type="Pfam" id="PF03626">
    <property type="entry name" value="COX4_pro"/>
    <property type="match status" value="1"/>
</dbReference>
<organism evidence="7 8">
    <name type="scientific">Rhodopseudomonas telluris</name>
    <dbReference type="NCBI Taxonomy" id="644215"/>
    <lineage>
        <taxon>Bacteria</taxon>
        <taxon>Pseudomonadati</taxon>
        <taxon>Pseudomonadota</taxon>
        <taxon>Alphaproteobacteria</taxon>
        <taxon>Hyphomicrobiales</taxon>
        <taxon>Nitrobacteraceae</taxon>
        <taxon>Rhodopseudomonas</taxon>
    </lineage>
</organism>
<evidence type="ECO:0000256" key="4">
    <source>
        <dbReference type="ARBA" id="ARBA00022989"/>
    </source>
</evidence>
<dbReference type="RefSeq" id="WP_378384201.1">
    <property type="nucleotide sequence ID" value="NZ_JBHLWM010000001.1"/>
</dbReference>
<evidence type="ECO:0000256" key="1">
    <source>
        <dbReference type="ARBA" id="ARBA00004651"/>
    </source>
</evidence>
<dbReference type="Proteomes" id="UP001589775">
    <property type="component" value="Unassembled WGS sequence"/>
</dbReference>
<evidence type="ECO:0000256" key="2">
    <source>
        <dbReference type="ARBA" id="ARBA00022475"/>
    </source>
</evidence>
<sequence length="78" mass="8139">MPALLILTGVTIALSRGPAAGFVGGALLIAIAAVKARLLVLDYFGFRNAAGPWRAILWVWIGFVALAALIPGLAQLLR</sequence>
<feature type="transmembrane region" description="Helical" evidence="6">
    <location>
        <begin position="56"/>
        <end position="77"/>
    </location>
</feature>
<comment type="caution">
    <text evidence="7">The sequence shown here is derived from an EMBL/GenBank/DDBJ whole genome shotgun (WGS) entry which is preliminary data.</text>
</comment>
<accession>A0ABV6EMV1</accession>
<evidence type="ECO:0000313" key="8">
    <source>
        <dbReference type="Proteomes" id="UP001589775"/>
    </source>
</evidence>
<evidence type="ECO:0000256" key="5">
    <source>
        <dbReference type="ARBA" id="ARBA00023136"/>
    </source>
</evidence>
<keyword evidence="8" id="KW-1185">Reference proteome</keyword>
<proteinExistence type="predicted"/>